<gene>
    <name evidence="2" type="ORF">EV420DRAFT_1474843</name>
</gene>
<keyword evidence="1" id="KW-0472">Membrane</keyword>
<name>A0AA39NI20_ARMTA</name>
<dbReference type="AlphaFoldDB" id="A0AA39NI20"/>
<evidence type="ECO:0000313" key="3">
    <source>
        <dbReference type="Proteomes" id="UP001175211"/>
    </source>
</evidence>
<comment type="caution">
    <text evidence="2">The sequence shown here is derived from an EMBL/GenBank/DDBJ whole genome shotgun (WGS) entry which is preliminary data.</text>
</comment>
<protein>
    <submittedName>
        <fullName evidence="2">Uncharacterized protein</fullName>
    </submittedName>
</protein>
<keyword evidence="1" id="KW-0812">Transmembrane</keyword>
<organism evidence="2 3">
    <name type="scientific">Armillaria tabescens</name>
    <name type="common">Ringless honey mushroom</name>
    <name type="synonym">Agaricus tabescens</name>
    <dbReference type="NCBI Taxonomy" id="1929756"/>
    <lineage>
        <taxon>Eukaryota</taxon>
        <taxon>Fungi</taxon>
        <taxon>Dikarya</taxon>
        <taxon>Basidiomycota</taxon>
        <taxon>Agaricomycotina</taxon>
        <taxon>Agaricomycetes</taxon>
        <taxon>Agaricomycetidae</taxon>
        <taxon>Agaricales</taxon>
        <taxon>Marasmiineae</taxon>
        <taxon>Physalacriaceae</taxon>
        <taxon>Desarmillaria</taxon>
    </lineage>
</organism>
<dbReference type="EMBL" id="JAUEPS010000004">
    <property type="protein sequence ID" value="KAK0466030.1"/>
    <property type="molecule type" value="Genomic_DNA"/>
</dbReference>
<keyword evidence="3" id="KW-1185">Reference proteome</keyword>
<dbReference type="GeneID" id="85352789"/>
<keyword evidence="1" id="KW-1133">Transmembrane helix</keyword>
<evidence type="ECO:0000313" key="2">
    <source>
        <dbReference type="EMBL" id="KAK0466030.1"/>
    </source>
</evidence>
<accession>A0AA39NI20</accession>
<reference evidence="2" key="1">
    <citation type="submission" date="2023-06" db="EMBL/GenBank/DDBJ databases">
        <authorList>
            <consortium name="Lawrence Berkeley National Laboratory"/>
            <person name="Ahrendt S."/>
            <person name="Sahu N."/>
            <person name="Indic B."/>
            <person name="Wong-Bajracharya J."/>
            <person name="Merenyi Z."/>
            <person name="Ke H.-M."/>
            <person name="Monk M."/>
            <person name="Kocsube S."/>
            <person name="Drula E."/>
            <person name="Lipzen A."/>
            <person name="Balint B."/>
            <person name="Henrissat B."/>
            <person name="Andreopoulos B."/>
            <person name="Martin F.M."/>
            <person name="Harder C.B."/>
            <person name="Rigling D."/>
            <person name="Ford K.L."/>
            <person name="Foster G.D."/>
            <person name="Pangilinan J."/>
            <person name="Papanicolaou A."/>
            <person name="Barry K."/>
            <person name="LaButti K."/>
            <person name="Viragh M."/>
            <person name="Koriabine M."/>
            <person name="Yan M."/>
            <person name="Riley R."/>
            <person name="Champramary S."/>
            <person name="Plett K.L."/>
            <person name="Tsai I.J."/>
            <person name="Slot J."/>
            <person name="Sipos G."/>
            <person name="Plett J."/>
            <person name="Nagy L.G."/>
            <person name="Grigoriev I.V."/>
        </authorList>
    </citation>
    <scope>NUCLEOTIDE SEQUENCE</scope>
    <source>
        <strain evidence="2">CCBAS 213</strain>
    </source>
</reference>
<feature type="transmembrane region" description="Helical" evidence="1">
    <location>
        <begin position="12"/>
        <end position="29"/>
    </location>
</feature>
<evidence type="ECO:0000256" key="1">
    <source>
        <dbReference type="SAM" id="Phobius"/>
    </source>
</evidence>
<proteinExistence type="predicted"/>
<dbReference type="Proteomes" id="UP001175211">
    <property type="component" value="Unassembled WGS sequence"/>
</dbReference>
<dbReference type="RefSeq" id="XP_060336857.1">
    <property type="nucleotide sequence ID" value="XM_060469241.1"/>
</dbReference>
<sequence>MTGISVRGWRLLLVGVVAGCIMLAGWLSTNMGLQVDGGKEVIGGRYHVYQQDLGLWKRYIVSEKNTFLTSQKVCSLVDAGGSMKLHILSAFRDHCLRKRGSGSEIRHMAVEEVSTLEFPRQQYEELLPVTASQFTLKFRTTSILYFLTLVTRLDVVVGEHAVMSMMRAHMRSTFSSTSPLHHPQQIKYAAYPRLSHRLGVKELAWEIMVHILPPSLLILLNQTLIGFYCENTAKLTTKLNVSMRGRACRFRYTKFKDSECIPLPTTVPPSRRCMQNMQSSRWLEQENWLYQMRHKQLWGESAGRQKDSRHSTLLYLSSV</sequence>